<dbReference type="Proteomes" id="UP000595460">
    <property type="component" value="Chromosome"/>
</dbReference>
<gene>
    <name evidence="2" type="ORF">JI749_07225</name>
</gene>
<feature type="chain" id="PRO_5046758912" description="PepSY domain-containing protein" evidence="1">
    <location>
        <begin position="24"/>
        <end position="169"/>
    </location>
</feature>
<reference evidence="2 3" key="1">
    <citation type="submission" date="2021-01" db="EMBL/GenBank/DDBJ databases">
        <title>Genome seq and assembly of Devosia sp. G19.</title>
        <authorList>
            <person name="Chhetri G."/>
        </authorList>
    </citation>
    <scope>NUCLEOTIDE SEQUENCE [LARGE SCALE GENOMIC DNA]</scope>
    <source>
        <strain evidence="2 3">G19</strain>
    </source>
</reference>
<sequence length="169" mass="16638">MKKTIIATTIAALLSASALPVLAQDAGVQVDTGAGVTVDTPAVDAAAGVDANAKANANANAGGMSDNTYGSVVSSIKGSADVDLTTVTEEANITIVLLSSLQGNAANEAAALDEALTANADGMTTLHTNIDGNAAIKAKLEAEGHTSADVVAVKSNADGSVIVYVDDRA</sequence>
<evidence type="ECO:0000256" key="1">
    <source>
        <dbReference type="SAM" id="SignalP"/>
    </source>
</evidence>
<keyword evidence="3" id="KW-1185">Reference proteome</keyword>
<dbReference type="EMBL" id="CP068047">
    <property type="protein sequence ID" value="QQR37393.1"/>
    <property type="molecule type" value="Genomic_DNA"/>
</dbReference>
<keyword evidence="1" id="KW-0732">Signal</keyword>
<evidence type="ECO:0000313" key="3">
    <source>
        <dbReference type="Proteomes" id="UP000595460"/>
    </source>
</evidence>
<evidence type="ECO:0008006" key="4">
    <source>
        <dbReference type="Google" id="ProtNLM"/>
    </source>
</evidence>
<name>A0ABX7C0U2_9HYPH</name>
<feature type="signal peptide" evidence="1">
    <location>
        <begin position="1"/>
        <end position="23"/>
    </location>
</feature>
<accession>A0ABX7C0U2</accession>
<organism evidence="2 3">
    <name type="scientific">Devosia oryziradicis</name>
    <dbReference type="NCBI Taxonomy" id="2801335"/>
    <lineage>
        <taxon>Bacteria</taxon>
        <taxon>Pseudomonadati</taxon>
        <taxon>Pseudomonadota</taxon>
        <taxon>Alphaproteobacteria</taxon>
        <taxon>Hyphomicrobiales</taxon>
        <taxon>Devosiaceae</taxon>
        <taxon>Devosia</taxon>
    </lineage>
</organism>
<evidence type="ECO:0000313" key="2">
    <source>
        <dbReference type="EMBL" id="QQR37393.1"/>
    </source>
</evidence>
<protein>
    <recommendedName>
        <fullName evidence="4">PepSY domain-containing protein</fullName>
    </recommendedName>
</protein>
<proteinExistence type="predicted"/>
<dbReference type="RefSeq" id="WP_201661535.1">
    <property type="nucleotide sequence ID" value="NZ_CP068047.1"/>
</dbReference>